<protein>
    <submittedName>
        <fullName evidence="2">Unannotated protein</fullName>
    </submittedName>
</protein>
<organism evidence="2">
    <name type="scientific">freshwater metagenome</name>
    <dbReference type="NCBI Taxonomy" id="449393"/>
    <lineage>
        <taxon>unclassified sequences</taxon>
        <taxon>metagenomes</taxon>
        <taxon>ecological metagenomes</taxon>
    </lineage>
</organism>
<dbReference type="InterPro" id="IPR001173">
    <property type="entry name" value="Glyco_trans_2-like"/>
</dbReference>
<dbReference type="AlphaFoldDB" id="A0A6J6LBG9"/>
<dbReference type="CDD" id="cd00761">
    <property type="entry name" value="Glyco_tranf_GTA_type"/>
    <property type="match status" value="1"/>
</dbReference>
<dbReference type="EMBL" id="CAEZWM010000098">
    <property type="protein sequence ID" value="CAB4659327.1"/>
    <property type="molecule type" value="Genomic_DNA"/>
</dbReference>
<dbReference type="Pfam" id="PF00535">
    <property type="entry name" value="Glycos_transf_2"/>
    <property type="match status" value="1"/>
</dbReference>
<sequence length="346" mass="37739">MSRRVVTISISSHNYGRFLGDAIDSALKQDYEQVQVIVVDDGSTDDSVEIARAYGDRILLVAKENAGQGSVFNVTMDHALGDIIMFLDADDVLQPGIVSRVVEIFDADPDVVKVQFRLAVLNAQGEPTGAVKPPRDGLLGNGDLRLRVMRTRNYAWTPTSANAFSAETLKTILPMPAEKYVTGADAYLAEIIPIFGVVRSIADIGVGYRIHGENVSISNGGAVTARWARRRLESIGYCRSQVLRFAPIAGLDPRDCTSLEDLYDPAAITARLVSLRLDPERHPIKGDKALRLAWMGVRSLRTLDEVPFKSRAKRAAWFIAVGCAPQAVAERVMAAWTPDGPAHLAK</sequence>
<dbReference type="InterPro" id="IPR029044">
    <property type="entry name" value="Nucleotide-diphossugar_trans"/>
</dbReference>
<name>A0A6J6LBG9_9ZZZZ</name>
<dbReference type="PANTHER" id="PTHR22916">
    <property type="entry name" value="GLYCOSYLTRANSFERASE"/>
    <property type="match status" value="1"/>
</dbReference>
<dbReference type="PANTHER" id="PTHR22916:SF3">
    <property type="entry name" value="UDP-GLCNAC:BETAGAL BETA-1,3-N-ACETYLGLUCOSAMINYLTRANSFERASE-LIKE PROTEIN 1"/>
    <property type="match status" value="1"/>
</dbReference>
<feature type="domain" description="Glycosyltransferase 2-like" evidence="1">
    <location>
        <begin position="8"/>
        <end position="117"/>
    </location>
</feature>
<proteinExistence type="predicted"/>
<dbReference type="Gene3D" id="3.90.550.10">
    <property type="entry name" value="Spore Coat Polysaccharide Biosynthesis Protein SpsA, Chain A"/>
    <property type="match status" value="1"/>
</dbReference>
<reference evidence="2" key="1">
    <citation type="submission" date="2020-05" db="EMBL/GenBank/DDBJ databases">
        <authorList>
            <person name="Chiriac C."/>
            <person name="Salcher M."/>
            <person name="Ghai R."/>
            <person name="Kavagutti S V."/>
        </authorList>
    </citation>
    <scope>NUCLEOTIDE SEQUENCE</scope>
</reference>
<evidence type="ECO:0000259" key="1">
    <source>
        <dbReference type="Pfam" id="PF00535"/>
    </source>
</evidence>
<accession>A0A6J6LBG9</accession>
<dbReference type="SUPFAM" id="SSF53448">
    <property type="entry name" value="Nucleotide-diphospho-sugar transferases"/>
    <property type="match status" value="1"/>
</dbReference>
<dbReference type="GO" id="GO:0016758">
    <property type="term" value="F:hexosyltransferase activity"/>
    <property type="evidence" value="ECO:0007669"/>
    <property type="project" value="UniProtKB-ARBA"/>
</dbReference>
<gene>
    <name evidence="2" type="ORF">UFOPK2242_00865</name>
</gene>
<evidence type="ECO:0000313" key="2">
    <source>
        <dbReference type="EMBL" id="CAB4659327.1"/>
    </source>
</evidence>